<evidence type="ECO:0000313" key="3">
    <source>
        <dbReference type="EMBL" id="RKP35161.1"/>
    </source>
</evidence>
<evidence type="ECO:0000256" key="1">
    <source>
        <dbReference type="SAM" id="MobiDB-lite"/>
    </source>
</evidence>
<keyword evidence="2" id="KW-0472">Membrane</keyword>
<name>A0A4P9ZQZ8_9FUNG</name>
<gene>
    <name evidence="3" type="ORF">BJ085DRAFT_36881</name>
</gene>
<sequence>MVNFQLWVYGLAVASFLTAGIITAQKQIRLPGDVITFADNYSIATNETTFEIDTVQVIDTRISQEVKFEGLPFEYSASKKQYPSKLGYVALFNLTTYQSTSTSLQTIIGGAVCEAAGVIVIIFATFLIRMSIRQRRYDLARASRRDQGIETLQATLKEGSAGPQAAPVYSGNRHQKAESH</sequence>
<dbReference type="AlphaFoldDB" id="A0A4P9ZQZ8"/>
<evidence type="ECO:0000313" key="4">
    <source>
        <dbReference type="Proteomes" id="UP000268162"/>
    </source>
</evidence>
<keyword evidence="2" id="KW-0812">Transmembrane</keyword>
<reference evidence="4" key="1">
    <citation type="journal article" date="2018" name="Nat. Microbiol.">
        <title>Leveraging single-cell genomics to expand the fungal tree of life.</title>
        <authorList>
            <person name="Ahrendt S.R."/>
            <person name="Quandt C.A."/>
            <person name="Ciobanu D."/>
            <person name="Clum A."/>
            <person name="Salamov A."/>
            <person name="Andreopoulos B."/>
            <person name="Cheng J.F."/>
            <person name="Woyke T."/>
            <person name="Pelin A."/>
            <person name="Henrissat B."/>
            <person name="Reynolds N.K."/>
            <person name="Benny G.L."/>
            <person name="Smith M.E."/>
            <person name="James T.Y."/>
            <person name="Grigoriev I.V."/>
        </authorList>
    </citation>
    <scope>NUCLEOTIDE SEQUENCE [LARGE SCALE GENOMIC DNA]</scope>
    <source>
        <strain evidence="4">RSA 468</strain>
    </source>
</reference>
<protein>
    <submittedName>
        <fullName evidence="3">Uncharacterized protein</fullName>
    </submittedName>
</protein>
<feature type="region of interest" description="Disordered" evidence="1">
    <location>
        <begin position="159"/>
        <end position="180"/>
    </location>
</feature>
<proteinExistence type="predicted"/>
<dbReference type="EMBL" id="ML002944">
    <property type="protein sequence ID" value="RKP35161.1"/>
    <property type="molecule type" value="Genomic_DNA"/>
</dbReference>
<feature type="transmembrane region" description="Helical" evidence="2">
    <location>
        <begin position="6"/>
        <end position="24"/>
    </location>
</feature>
<dbReference type="Proteomes" id="UP000268162">
    <property type="component" value="Unassembled WGS sequence"/>
</dbReference>
<keyword evidence="2" id="KW-1133">Transmembrane helix</keyword>
<feature type="transmembrane region" description="Helical" evidence="2">
    <location>
        <begin position="106"/>
        <end position="128"/>
    </location>
</feature>
<organism evidence="3 4">
    <name type="scientific">Dimargaris cristalligena</name>
    <dbReference type="NCBI Taxonomy" id="215637"/>
    <lineage>
        <taxon>Eukaryota</taxon>
        <taxon>Fungi</taxon>
        <taxon>Fungi incertae sedis</taxon>
        <taxon>Zoopagomycota</taxon>
        <taxon>Kickxellomycotina</taxon>
        <taxon>Dimargaritomycetes</taxon>
        <taxon>Dimargaritales</taxon>
        <taxon>Dimargaritaceae</taxon>
        <taxon>Dimargaris</taxon>
    </lineage>
</organism>
<accession>A0A4P9ZQZ8</accession>
<keyword evidence="4" id="KW-1185">Reference proteome</keyword>
<evidence type="ECO:0000256" key="2">
    <source>
        <dbReference type="SAM" id="Phobius"/>
    </source>
</evidence>